<keyword evidence="6 9" id="KW-0663">Pyridoxal phosphate</keyword>
<dbReference type="NCBIfam" id="TIGR01136">
    <property type="entry name" value="cysKM"/>
    <property type="match status" value="1"/>
</dbReference>
<comment type="similarity">
    <text evidence="3 11">Belongs to the cysteine synthase/cystathionine beta-synthase family.</text>
</comment>
<comment type="cofactor">
    <cofactor evidence="1 9 11">
        <name>pyridoxal 5'-phosphate</name>
        <dbReference type="ChEBI" id="CHEBI:597326"/>
    </cofactor>
</comment>
<reference evidence="15" key="1">
    <citation type="submission" date="2015-09" db="EMBL/GenBank/DDBJ databases">
        <authorList>
            <person name="Rodrigo-Torres Lidia"/>
            <person name="Arahal R.David."/>
        </authorList>
    </citation>
    <scope>NUCLEOTIDE SEQUENCE [LARGE SCALE GENOMIC DNA]</scope>
    <source>
        <strain evidence="15">CECT 7735</strain>
    </source>
</reference>
<feature type="domain" description="Tryptophan synthase beta chain-like PALP" evidence="13">
    <location>
        <begin position="17"/>
        <end position="321"/>
    </location>
</feature>
<dbReference type="STRING" id="1715693.PH7735_03837"/>
<feature type="binding site" evidence="9">
    <location>
        <position position="294"/>
    </location>
    <ligand>
        <name>pyridoxal 5'-phosphate</name>
        <dbReference type="ChEBI" id="CHEBI:597326"/>
    </ligand>
</feature>
<evidence type="ECO:0000256" key="2">
    <source>
        <dbReference type="ARBA" id="ARBA00004962"/>
    </source>
</evidence>
<evidence type="ECO:0000256" key="7">
    <source>
        <dbReference type="ARBA" id="ARBA00023192"/>
    </source>
</evidence>
<evidence type="ECO:0000313" key="14">
    <source>
        <dbReference type="EMBL" id="CUK13638.1"/>
    </source>
</evidence>
<dbReference type="RefSeq" id="WP_058312986.1">
    <property type="nucleotide sequence ID" value="NZ_CYTW01000006.1"/>
</dbReference>
<evidence type="ECO:0000259" key="13">
    <source>
        <dbReference type="Pfam" id="PF00291"/>
    </source>
</evidence>
<evidence type="ECO:0000256" key="10">
    <source>
        <dbReference type="PIRSR" id="PIRSR605856-51"/>
    </source>
</evidence>
<feature type="binding site" evidence="9">
    <location>
        <begin position="186"/>
        <end position="190"/>
    </location>
    <ligand>
        <name>pyridoxal 5'-phosphate</name>
        <dbReference type="ChEBI" id="CHEBI:597326"/>
    </ligand>
</feature>
<dbReference type="GeneID" id="83882808"/>
<keyword evidence="5 11" id="KW-0808">Transferase</keyword>
<evidence type="ECO:0000256" key="3">
    <source>
        <dbReference type="ARBA" id="ARBA00007103"/>
    </source>
</evidence>
<evidence type="ECO:0000256" key="8">
    <source>
        <dbReference type="ARBA" id="ARBA00047931"/>
    </source>
</evidence>
<dbReference type="InterPro" id="IPR001926">
    <property type="entry name" value="TrpB-like_PALP"/>
</dbReference>
<keyword evidence="15" id="KW-1185">Reference proteome</keyword>
<dbReference type="Gene3D" id="3.40.50.1100">
    <property type="match status" value="2"/>
</dbReference>
<evidence type="ECO:0000256" key="6">
    <source>
        <dbReference type="ARBA" id="ARBA00022898"/>
    </source>
</evidence>
<dbReference type="InterPro" id="IPR001216">
    <property type="entry name" value="P-phosphate_BS"/>
</dbReference>
<dbReference type="EC" id="2.5.1.47" evidence="11"/>
<sequence length="357" mass="38600">MTIRQTNGRGRRFDSVLDTVGDTPVIRLNRIAPDHVNIFVKMEAANPAGSVKDRLALNIIEAAERDGRLKPGQTVVEATSGNTGIGLAMVCAAKGYPLVITMSEAFSVERRRLMRFFGAKVVLTPKAEKAFGMYQKAIELADKNGWFLASQFETPDNADIHENTTAREILADFEGESLDYWVTGYGTGGTVAGVSRVLRDQSPETKIILAEPSNAALVSSGEVNPRNDAHQATEGHPAFQAHPVQGWTPDFVPFVLQEALDKGYYDSLLKINGPDGIAWSRRLAAEEGIFVGISAGATLAAAMDVAKDAPEGSNILVMLPDTGERYLSTPLFEGVAEDMSDEERDISRSTPGQQMAE</sequence>
<keyword evidence="7 11" id="KW-0198">Cysteine biosynthesis</keyword>
<keyword evidence="4 11" id="KW-0028">Amino-acid biosynthesis</keyword>
<evidence type="ECO:0000256" key="9">
    <source>
        <dbReference type="PIRSR" id="PIRSR605856-50"/>
    </source>
</evidence>
<protein>
    <recommendedName>
        <fullName evidence="11">Cysteine synthase</fullName>
        <ecNumber evidence="11">2.5.1.47</ecNumber>
    </recommendedName>
</protein>
<dbReference type="InterPro" id="IPR005856">
    <property type="entry name" value="Cys_synth"/>
</dbReference>
<dbReference type="Pfam" id="PF00291">
    <property type="entry name" value="PALP"/>
    <property type="match status" value="1"/>
</dbReference>
<comment type="pathway">
    <text evidence="2">Amino-acid biosynthesis; L-cysteine biosynthesis; L-cysteine from L-serine: step 2/2.</text>
</comment>
<accession>A0A0P1IHP0</accession>
<comment type="catalytic activity">
    <reaction evidence="8 11">
        <text>O-acetyl-L-serine + hydrogen sulfide = L-cysteine + acetate</text>
        <dbReference type="Rhea" id="RHEA:14829"/>
        <dbReference type="ChEBI" id="CHEBI:29919"/>
        <dbReference type="ChEBI" id="CHEBI:30089"/>
        <dbReference type="ChEBI" id="CHEBI:35235"/>
        <dbReference type="ChEBI" id="CHEBI:58340"/>
        <dbReference type="EC" id="2.5.1.47"/>
    </reaction>
</comment>
<dbReference type="NCBIfam" id="TIGR01139">
    <property type="entry name" value="cysK"/>
    <property type="match status" value="1"/>
</dbReference>
<dbReference type="GO" id="GO:0006535">
    <property type="term" value="P:cysteine biosynthetic process from serine"/>
    <property type="evidence" value="ECO:0007669"/>
    <property type="project" value="UniProtKB-UniRule"/>
</dbReference>
<dbReference type="InterPro" id="IPR050214">
    <property type="entry name" value="Cys_Synth/Cystath_Beta-Synth"/>
</dbReference>
<dbReference type="PROSITE" id="PS00901">
    <property type="entry name" value="CYS_SYNTHASE"/>
    <property type="match status" value="1"/>
</dbReference>
<feature type="compositionally biased region" description="Polar residues" evidence="12">
    <location>
        <begin position="348"/>
        <end position="357"/>
    </location>
</feature>
<dbReference type="SUPFAM" id="SSF53686">
    <property type="entry name" value="Tryptophan synthase beta subunit-like PLP-dependent enzymes"/>
    <property type="match status" value="1"/>
</dbReference>
<gene>
    <name evidence="14" type="primary">cysK_2</name>
    <name evidence="14" type="ORF">PH7735_03837</name>
</gene>
<dbReference type="InterPro" id="IPR036052">
    <property type="entry name" value="TrpB-like_PALP_sf"/>
</dbReference>
<dbReference type="EMBL" id="CYTW01000006">
    <property type="protein sequence ID" value="CUK13638.1"/>
    <property type="molecule type" value="Genomic_DNA"/>
</dbReference>
<dbReference type="FunFam" id="3.40.50.1100:FF:000003">
    <property type="entry name" value="Cystathionine beta-synthase"/>
    <property type="match status" value="1"/>
</dbReference>
<evidence type="ECO:0000256" key="12">
    <source>
        <dbReference type="SAM" id="MobiDB-lite"/>
    </source>
</evidence>
<feature type="binding site" evidence="9">
    <location>
        <position position="82"/>
    </location>
    <ligand>
        <name>pyridoxal 5'-phosphate</name>
        <dbReference type="ChEBI" id="CHEBI:597326"/>
    </ligand>
</feature>
<dbReference type="PANTHER" id="PTHR10314">
    <property type="entry name" value="CYSTATHIONINE BETA-SYNTHASE"/>
    <property type="match status" value="1"/>
</dbReference>
<dbReference type="Proteomes" id="UP000051870">
    <property type="component" value="Unassembled WGS sequence"/>
</dbReference>
<dbReference type="GO" id="GO:0004124">
    <property type="term" value="F:cysteine synthase activity"/>
    <property type="evidence" value="ECO:0007669"/>
    <property type="project" value="UniProtKB-UniRule"/>
</dbReference>
<proteinExistence type="inferred from homology"/>
<evidence type="ECO:0000256" key="11">
    <source>
        <dbReference type="RuleBase" id="RU003985"/>
    </source>
</evidence>
<feature type="region of interest" description="Disordered" evidence="12">
    <location>
        <begin position="337"/>
        <end position="357"/>
    </location>
</feature>
<feature type="modified residue" description="N6-(pyridoxal phosphate)lysine" evidence="10">
    <location>
        <position position="52"/>
    </location>
</feature>
<dbReference type="UniPathway" id="UPA00136">
    <property type="reaction ID" value="UER00200"/>
</dbReference>
<dbReference type="AlphaFoldDB" id="A0A0P1IHP0"/>
<dbReference type="CDD" id="cd01561">
    <property type="entry name" value="CBS_like"/>
    <property type="match status" value="1"/>
</dbReference>
<evidence type="ECO:0000256" key="1">
    <source>
        <dbReference type="ARBA" id="ARBA00001933"/>
    </source>
</evidence>
<evidence type="ECO:0000313" key="15">
    <source>
        <dbReference type="Proteomes" id="UP000051870"/>
    </source>
</evidence>
<organism evidence="14 15">
    <name type="scientific">Shimia thalassica</name>
    <dbReference type="NCBI Taxonomy" id="1715693"/>
    <lineage>
        <taxon>Bacteria</taxon>
        <taxon>Pseudomonadati</taxon>
        <taxon>Pseudomonadota</taxon>
        <taxon>Alphaproteobacteria</taxon>
        <taxon>Rhodobacterales</taxon>
        <taxon>Roseobacteraceae</taxon>
    </lineage>
</organism>
<evidence type="ECO:0000256" key="5">
    <source>
        <dbReference type="ARBA" id="ARBA00022679"/>
    </source>
</evidence>
<name>A0A0P1IHP0_9RHOB</name>
<dbReference type="InterPro" id="IPR005859">
    <property type="entry name" value="CysK"/>
</dbReference>
<evidence type="ECO:0000256" key="4">
    <source>
        <dbReference type="ARBA" id="ARBA00022605"/>
    </source>
</evidence>